<dbReference type="GeneID" id="27723727"/>
<evidence type="ECO:0000313" key="3">
    <source>
        <dbReference type="Proteomes" id="UP000028545"/>
    </source>
</evidence>
<dbReference type="KEGG" id="sapo:SAPIO_CDS4655"/>
<feature type="region of interest" description="Disordered" evidence="1">
    <location>
        <begin position="194"/>
        <end position="240"/>
    </location>
</feature>
<dbReference type="OrthoDB" id="5129684at2759"/>
<evidence type="ECO:0000256" key="1">
    <source>
        <dbReference type="SAM" id="MobiDB-lite"/>
    </source>
</evidence>
<feature type="region of interest" description="Disordered" evidence="1">
    <location>
        <begin position="438"/>
        <end position="468"/>
    </location>
</feature>
<dbReference type="EMBL" id="JOWA01000093">
    <property type="protein sequence ID" value="KEZ43462.1"/>
    <property type="molecule type" value="Genomic_DNA"/>
</dbReference>
<dbReference type="Proteomes" id="UP000028545">
    <property type="component" value="Unassembled WGS sequence"/>
</dbReference>
<organism evidence="2 3">
    <name type="scientific">Pseudallescheria apiosperma</name>
    <name type="common">Scedosporium apiospermum</name>
    <dbReference type="NCBI Taxonomy" id="563466"/>
    <lineage>
        <taxon>Eukaryota</taxon>
        <taxon>Fungi</taxon>
        <taxon>Dikarya</taxon>
        <taxon>Ascomycota</taxon>
        <taxon>Pezizomycotina</taxon>
        <taxon>Sordariomycetes</taxon>
        <taxon>Hypocreomycetidae</taxon>
        <taxon>Microascales</taxon>
        <taxon>Microascaceae</taxon>
        <taxon>Scedosporium</taxon>
    </lineage>
</organism>
<evidence type="ECO:0000313" key="2">
    <source>
        <dbReference type="EMBL" id="KEZ43462.1"/>
    </source>
</evidence>
<dbReference type="RefSeq" id="XP_016643261.1">
    <property type="nucleotide sequence ID" value="XM_016787152.1"/>
</dbReference>
<dbReference type="AlphaFoldDB" id="A0A084G800"/>
<keyword evidence="3" id="KW-1185">Reference proteome</keyword>
<dbReference type="HOGENOM" id="CLU_326815_0_0_1"/>
<feature type="compositionally biased region" description="Pro residues" evidence="1">
    <location>
        <begin position="337"/>
        <end position="347"/>
    </location>
</feature>
<comment type="caution">
    <text evidence="2">The sequence shown here is derived from an EMBL/GenBank/DDBJ whole genome shotgun (WGS) entry which is preliminary data.</text>
</comment>
<proteinExistence type="predicted"/>
<sequence length="881" mass="96951">MARVKLVALLSSIISSTRELYQELKFASIRHAALSTQVDSTKKTIEFAANALSDLIGRCPDTILGHVLDSSQLKSLLRDCVFHVEKAKGILQKCQVANVRGRLRFVLKKADVQAIIQDLNPVALWLCVNLSCVIVGLVQRFSKGVAAGGVTVDTGAEELLLLTQAFVGRGDIEEQLKSAMSSVAELMAADGFAKRKSSPKVDKDKPRREGSRGIRRRLSKSHHPQEALLRRSGKQGKSGYAWPFRRMSLTDRRTALRSVSVEGLVDKKKDQKPPSSWSIRRIQTAPATTSQGPQTLPQPDTVPAEITPHRYVSLPTPDVTDSDTSTRKTGRLSPSMLRPPPAVPTPPTNSEINHQATFMSGALAAFGSKSSLGFQRNQLTRAGIDVSGTTQSSPMLFPSSKASSKSSRVRKGGAALAPSSGEVTTMDNSYSVITQTTHSSCTSAKPPPTLAATEQQSTADDDDADGHSEDFLDAFTRMATQRDTLASNGEGEAGPKLNLTTCAPGAWIGLAGWFDASWAFLFFQREDGWVQLALLPDDSSRSAAILEPIIQVPLDSPMHCEVARGYHGRTVLRLFIFLKDEEQACSLVECRLDFGKGLENGKLPSWAMEKFEIQSSEAGGPQVEDLVAWDTGMSILLAASSSGGVVSVYERTSLTGNWESIPYPDKIPVEPGDYIFHTELPGSRKVRLRKLNQTGITQYEVDGYESWRDLHEEHPQRTPLNIHDKEVNWHGHPPKRLPGSCRVIHNHNGTVAGIFCQTAEDDIYLFRGHPWWNELHSPQFVCSVQEGSKFLVSESRRVLLFVSRENEMKRIDFSLDEEGEVTIETTGPVFSEHYFSTTLSDLLLKSPINDYLQYRPLYQSSSAYYYSTSSSSSSETQEAPH</sequence>
<name>A0A084G800_PSEDA</name>
<gene>
    <name evidence="2" type="ORF">SAPIO_CDS4655</name>
</gene>
<accession>A0A084G800</accession>
<reference evidence="2 3" key="1">
    <citation type="journal article" date="2014" name="Genome Announc.">
        <title>Draft genome sequence of the pathogenic fungus Scedosporium apiospermum.</title>
        <authorList>
            <person name="Vandeputte P."/>
            <person name="Ghamrawi S."/>
            <person name="Rechenmann M."/>
            <person name="Iltis A."/>
            <person name="Giraud S."/>
            <person name="Fleury M."/>
            <person name="Thornton C."/>
            <person name="Delhaes L."/>
            <person name="Meyer W."/>
            <person name="Papon N."/>
            <person name="Bouchara J.P."/>
        </authorList>
    </citation>
    <scope>NUCLEOTIDE SEQUENCE [LARGE SCALE GENOMIC DNA]</scope>
    <source>
        <strain evidence="2 3">IHEM 14462</strain>
    </source>
</reference>
<protein>
    <submittedName>
        <fullName evidence="2">Uncharacterized protein</fullName>
    </submittedName>
</protein>
<dbReference type="VEuPathDB" id="FungiDB:SAPIO_CDS4655"/>
<feature type="compositionally biased region" description="Basic and acidic residues" evidence="1">
    <location>
        <begin position="199"/>
        <end position="212"/>
    </location>
</feature>
<feature type="compositionally biased region" description="Basic residues" evidence="1">
    <location>
        <begin position="213"/>
        <end position="222"/>
    </location>
</feature>
<feature type="region of interest" description="Disordered" evidence="1">
    <location>
        <begin position="386"/>
        <end position="423"/>
    </location>
</feature>
<feature type="region of interest" description="Disordered" evidence="1">
    <location>
        <begin position="308"/>
        <end position="348"/>
    </location>
</feature>